<dbReference type="InterPro" id="IPR050695">
    <property type="entry name" value="N-acetylmuramoyl_amidase_3"/>
</dbReference>
<dbReference type="EMBL" id="SNWD01000009">
    <property type="protein sequence ID" value="TDN80772.1"/>
    <property type="molecule type" value="Genomic_DNA"/>
</dbReference>
<dbReference type="InterPro" id="IPR002508">
    <property type="entry name" value="MurNAc-LAA_cat"/>
</dbReference>
<organism evidence="5 6">
    <name type="scientific">Stakelama pacifica</name>
    <dbReference type="NCBI Taxonomy" id="517720"/>
    <lineage>
        <taxon>Bacteria</taxon>
        <taxon>Pseudomonadati</taxon>
        <taxon>Pseudomonadota</taxon>
        <taxon>Alphaproteobacteria</taxon>
        <taxon>Sphingomonadales</taxon>
        <taxon>Sphingomonadaceae</taxon>
        <taxon>Stakelama</taxon>
    </lineage>
</organism>
<dbReference type="GO" id="GO:0008745">
    <property type="term" value="F:N-acetylmuramoyl-L-alanine amidase activity"/>
    <property type="evidence" value="ECO:0007669"/>
    <property type="project" value="UniProtKB-EC"/>
</dbReference>
<accession>A0A4R6FHE5</accession>
<dbReference type="Pfam" id="PF01520">
    <property type="entry name" value="Amidase_3"/>
    <property type="match status" value="1"/>
</dbReference>
<dbReference type="OrthoDB" id="9806267at2"/>
<dbReference type="PANTHER" id="PTHR30404">
    <property type="entry name" value="N-ACETYLMURAMOYL-L-ALANINE AMIDASE"/>
    <property type="match status" value="1"/>
</dbReference>
<evidence type="ECO:0000256" key="3">
    <source>
        <dbReference type="ARBA" id="ARBA00022801"/>
    </source>
</evidence>
<evidence type="ECO:0000313" key="5">
    <source>
        <dbReference type="EMBL" id="TDN80772.1"/>
    </source>
</evidence>
<dbReference type="GO" id="GO:0030288">
    <property type="term" value="C:outer membrane-bounded periplasmic space"/>
    <property type="evidence" value="ECO:0007669"/>
    <property type="project" value="TreeGrafter"/>
</dbReference>
<evidence type="ECO:0000256" key="2">
    <source>
        <dbReference type="ARBA" id="ARBA00011901"/>
    </source>
</evidence>
<dbReference type="AlphaFoldDB" id="A0A4R6FHE5"/>
<comment type="catalytic activity">
    <reaction evidence="1">
        <text>Hydrolyzes the link between N-acetylmuramoyl residues and L-amino acid residues in certain cell-wall glycopeptides.</text>
        <dbReference type="EC" id="3.5.1.28"/>
    </reaction>
</comment>
<dbReference type="SMART" id="SM00646">
    <property type="entry name" value="Ami_3"/>
    <property type="match status" value="1"/>
</dbReference>
<gene>
    <name evidence="5" type="ORF">EV664_109163</name>
</gene>
<comment type="caution">
    <text evidence="5">The sequence shown here is derived from an EMBL/GenBank/DDBJ whole genome shotgun (WGS) entry which is preliminary data.</text>
</comment>
<evidence type="ECO:0000259" key="4">
    <source>
        <dbReference type="SMART" id="SM00646"/>
    </source>
</evidence>
<dbReference type="GO" id="GO:0009253">
    <property type="term" value="P:peptidoglycan catabolic process"/>
    <property type="evidence" value="ECO:0007669"/>
    <property type="project" value="InterPro"/>
</dbReference>
<evidence type="ECO:0000313" key="6">
    <source>
        <dbReference type="Proteomes" id="UP000295493"/>
    </source>
</evidence>
<keyword evidence="6" id="KW-1185">Reference proteome</keyword>
<dbReference type="Proteomes" id="UP000295493">
    <property type="component" value="Unassembled WGS sequence"/>
</dbReference>
<name>A0A4R6FHE5_9SPHN</name>
<dbReference type="Gene3D" id="3.40.630.40">
    <property type="entry name" value="Zn-dependent exopeptidases"/>
    <property type="match status" value="1"/>
</dbReference>
<feature type="domain" description="MurNAc-LAA" evidence="4">
    <location>
        <begin position="138"/>
        <end position="292"/>
    </location>
</feature>
<proteinExistence type="predicted"/>
<dbReference type="EC" id="3.5.1.28" evidence="2"/>
<protein>
    <recommendedName>
        <fullName evidence="2">N-acetylmuramoyl-L-alanine amidase</fullName>
        <ecNumber evidence="2">3.5.1.28</ecNumber>
    </recommendedName>
</protein>
<dbReference type="PANTHER" id="PTHR30404:SF0">
    <property type="entry name" value="N-ACETYLMURAMOYL-L-ALANINE AMIDASE AMIC"/>
    <property type="match status" value="1"/>
</dbReference>
<evidence type="ECO:0000256" key="1">
    <source>
        <dbReference type="ARBA" id="ARBA00001561"/>
    </source>
</evidence>
<dbReference type="RefSeq" id="WP_133496238.1">
    <property type="nucleotide sequence ID" value="NZ_SNWD01000009.1"/>
</dbReference>
<keyword evidence="3" id="KW-0378">Hydrolase</keyword>
<dbReference type="SUPFAM" id="SSF53187">
    <property type="entry name" value="Zn-dependent exopeptidases"/>
    <property type="match status" value="1"/>
</dbReference>
<reference evidence="5 6" key="1">
    <citation type="submission" date="2019-03" db="EMBL/GenBank/DDBJ databases">
        <title>Genomic Encyclopedia of Type Strains, Phase IV (KMG-IV): sequencing the most valuable type-strain genomes for metagenomic binning, comparative biology and taxonomic classification.</title>
        <authorList>
            <person name="Goeker M."/>
        </authorList>
    </citation>
    <scope>NUCLEOTIDE SEQUENCE [LARGE SCALE GENOMIC DNA]</scope>
    <source>
        <strain evidence="5 6">DSM 25059</strain>
    </source>
</reference>
<sequence>MAGPAGPALGIARGVELLLALFALWFGPHQQPAAAGLAERAAAREGQRYRVLIDLPPPAGKAAPLPKIYGDDDTRPLVMIDPGHGGRDPGAIGIDRLREKDLTLKTARAIGNALLETGRVRVAYTREDDRFVILQERYAVARRLGAALFLSIHCDSAPDREAGGASVYTLSETASDAQAARLAARENRADILAGMDLNRQTPAISSILIDLAQRQTMEQSAAFARLLGREARGHIPEKAMFHRMASLIVLKAPDMPSILFETGYISNPRDAAFLNSPAGRVQIAQSVARAVRIYFARRAQIR</sequence>
<dbReference type="CDD" id="cd02696">
    <property type="entry name" value="MurNAc-LAA"/>
    <property type="match status" value="1"/>
</dbReference>